<dbReference type="Pfam" id="PF04586">
    <property type="entry name" value="Peptidase_S78"/>
    <property type="match status" value="1"/>
</dbReference>
<evidence type="ECO:0000256" key="3">
    <source>
        <dbReference type="ARBA" id="ARBA00022801"/>
    </source>
</evidence>
<name>A0A7W2YID5_9GAMM</name>
<dbReference type="EMBL" id="JACFXU010000013">
    <property type="protein sequence ID" value="MBA6412386.1"/>
    <property type="molecule type" value="Genomic_DNA"/>
</dbReference>
<reference evidence="5 6" key="1">
    <citation type="submission" date="2020-07" db="EMBL/GenBank/DDBJ databases">
        <title>Halieaceae bacterium, F7430, whole genome shotgun sequencing project.</title>
        <authorList>
            <person name="Jiang S."/>
            <person name="Liu Z.W."/>
            <person name="Du Z.J."/>
        </authorList>
    </citation>
    <scope>NUCLEOTIDE SEQUENCE [LARGE SCALE GENOMIC DNA]</scope>
    <source>
        <strain evidence="5 6">F7430</strain>
    </source>
</reference>
<evidence type="ECO:0000313" key="6">
    <source>
        <dbReference type="Proteomes" id="UP000539350"/>
    </source>
</evidence>
<dbReference type="NCBIfam" id="TIGR01543">
    <property type="entry name" value="proheadase_HK97"/>
    <property type="match status" value="1"/>
</dbReference>
<gene>
    <name evidence="5" type="ORF">H2508_04600</name>
</gene>
<dbReference type="GO" id="GO:0008233">
    <property type="term" value="F:peptidase activity"/>
    <property type="evidence" value="ECO:0007669"/>
    <property type="project" value="UniProtKB-KW"/>
</dbReference>
<keyword evidence="1" id="KW-1188">Viral release from host cell</keyword>
<feature type="domain" description="Prohead serine protease" evidence="4">
    <location>
        <begin position="11"/>
        <end position="155"/>
    </location>
</feature>
<keyword evidence="6" id="KW-1185">Reference proteome</keyword>
<keyword evidence="2 5" id="KW-0645">Protease</keyword>
<accession>A0A7W2YID5</accession>
<dbReference type="Proteomes" id="UP000539350">
    <property type="component" value="Unassembled WGS sequence"/>
</dbReference>
<dbReference type="InterPro" id="IPR054613">
    <property type="entry name" value="Peptidase_S78_dom"/>
</dbReference>
<dbReference type="InterPro" id="IPR006433">
    <property type="entry name" value="Prohead_protease"/>
</dbReference>
<sequence>MWRSPGGRQVRLVGHAAVFNSHSVDLGGFYETITPGAFARTLRDGHPIFAVHHHNMADLLGSSQSRTLKLSEDSEGLHFDLTLPDSSLGRDIHELVQRGDLNKMSFCFLVNGSAGEAWHEDSNGQIIRTLKDVTLIEVSTVARPAYPASSVAARSTPAIHQAPRRNKNAMLKRYMTARLEASCAAP</sequence>
<evidence type="ECO:0000256" key="2">
    <source>
        <dbReference type="ARBA" id="ARBA00022670"/>
    </source>
</evidence>
<comment type="caution">
    <text evidence="5">The sequence shown here is derived from an EMBL/GenBank/DDBJ whole genome shotgun (WGS) entry which is preliminary data.</text>
</comment>
<dbReference type="GO" id="GO:0006508">
    <property type="term" value="P:proteolysis"/>
    <property type="evidence" value="ECO:0007669"/>
    <property type="project" value="UniProtKB-KW"/>
</dbReference>
<evidence type="ECO:0000259" key="4">
    <source>
        <dbReference type="Pfam" id="PF04586"/>
    </source>
</evidence>
<keyword evidence="3" id="KW-0378">Hydrolase</keyword>
<protein>
    <submittedName>
        <fullName evidence="5">HK97 family phage prohead protease</fullName>
    </submittedName>
</protein>
<organism evidence="5 6">
    <name type="scientific">Sediminihaliea albiluteola</name>
    <dbReference type="NCBI Taxonomy" id="2758564"/>
    <lineage>
        <taxon>Bacteria</taxon>
        <taxon>Pseudomonadati</taxon>
        <taxon>Pseudomonadota</taxon>
        <taxon>Gammaproteobacteria</taxon>
        <taxon>Cellvibrionales</taxon>
        <taxon>Halieaceae</taxon>
        <taxon>Sediminihaliea</taxon>
    </lineage>
</organism>
<evidence type="ECO:0000256" key="1">
    <source>
        <dbReference type="ARBA" id="ARBA00022612"/>
    </source>
</evidence>
<dbReference type="AlphaFoldDB" id="A0A7W2YID5"/>
<proteinExistence type="predicted"/>
<evidence type="ECO:0000313" key="5">
    <source>
        <dbReference type="EMBL" id="MBA6412386.1"/>
    </source>
</evidence>